<dbReference type="Gene3D" id="1.20.120.520">
    <property type="entry name" value="nmb1532 protein domain like"/>
    <property type="match status" value="1"/>
</dbReference>
<dbReference type="Proteomes" id="UP000433945">
    <property type="component" value="Unassembled WGS sequence"/>
</dbReference>
<comment type="caution">
    <text evidence="2">The sequence shown here is derived from an EMBL/GenBank/DDBJ whole genome shotgun (WGS) entry which is preliminary data.</text>
</comment>
<name>A0A6N8HGA0_9FLAO</name>
<gene>
    <name evidence="2" type="ORF">GN157_13295</name>
</gene>
<dbReference type="InterPro" id="IPR019903">
    <property type="entry name" value="RIC_family"/>
</dbReference>
<dbReference type="GO" id="GO:0005737">
    <property type="term" value="C:cytoplasm"/>
    <property type="evidence" value="ECO:0007669"/>
    <property type="project" value="UniProtKB-SubCell"/>
</dbReference>
<dbReference type="PANTHER" id="PTHR36438:SF1">
    <property type="entry name" value="IRON-SULFUR CLUSTER REPAIR PROTEIN YTFE"/>
    <property type="match status" value="1"/>
</dbReference>
<evidence type="ECO:0000313" key="2">
    <source>
        <dbReference type="EMBL" id="MUV04686.1"/>
    </source>
</evidence>
<evidence type="ECO:0008006" key="4">
    <source>
        <dbReference type="Google" id="ProtNLM"/>
    </source>
</evidence>
<dbReference type="RefSeq" id="WP_157484006.1">
    <property type="nucleotide sequence ID" value="NZ_WOWP01000053.1"/>
</dbReference>
<protein>
    <recommendedName>
        <fullName evidence="4">Hemerythrin-like domain-containing protein</fullName>
    </recommendedName>
</protein>
<dbReference type="OrthoDB" id="9797132at2"/>
<dbReference type="EMBL" id="WOWP01000053">
    <property type="protein sequence ID" value="MUV04686.1"/>
    <property type="molecule type" value="Genomic_DNA"/>
</dbReference>
<organism evidence="2 3">
    <name type="scientific">Flavobacterium rakeshii</name>
    <dbReference type="NCBI Taxonomy" id="1038845"/>
    <lineage>
        <taxon>Bacteria</taxon>
        <taxon>Pseudomonadati</taxon>
        <taxon>Bacteroidota</taxon>
        <taxon>Flavobacteriia</taxon>
        <taxon>Flavobacteriales</taxon>
        <taxon>Flavobacteriaceae</taxon>
        <taxon>Flavobacterium</taxon>
    </lineage>
</organism>
<dbReference type="AlphaFoldDB" id="A0A6N8HGA0"/>
<keyword evidence="3" id="KW-1185">Reference proteome</keyword>
<dbReference type="PANTHER" id="PTHR36438">
    <property type="entry name" value="IRON-SULFUR CLUSTER REPAIR PROTEIN YTFE"/>
    <property type="match status" value="1"/>
</dbReference>
<comment type="subcellular location">
    <subcellularLocation>
        <location evidence="1">Cytoplasm</location>
    </subcellularLocation>
</comment>
<proteinExistence type="predicted"/>
<sequence>MEIFLNEKIKNLVTHDYRIASLLKRYNIDFLSWGGMSLEEVCESKNIAVIKLENKIKEILNTENNEFENFNLWSIEQLTDYIIKIRHSAIKRKIPLVKEQLLKTCKIWGDSHPELNMVHELFISIKTEIVQHMDMTKKIIFPHFIKFSDTYNSNITEASIKLIKENITSTNYEHEKKEQLLLDINYLCHQYYIHQEKPFDINYLYYLLEDFEQDLQMLLHLESNILYPKIYSK</sequence>
<evidence type="ECO:0000313" key="3">
    <source>
        <dbReference type="Proteomes" id="UP000433945"/>
    </source>
</evidence>
<reference evidence="2 3" key="1">
    <citation type="submission" date="2019-12" db="EMBL/GenBank/DDBJ databases">
        <authorList>
            <person name="Sun J.-Q."/>
        </authorList>
    </citation>
    <scope>NUCLEOTIDE SEQUENCE [LARGE SCALE GENOMIC DNA]</scope>
    <source>
        <strain evidence="2 3">JCM 17928</strain>
    </source>
</reference>
<accession>A0A6N8HGA0</accession>
<evidence type="ECO:0000256" key="1">
    <source>
        <dbReference type="ARBA" id="ARBA00004496"/>
    </source>
</evidence>